<name>W7ML81_GIBM7</name>
<proteinExistence type="predicted"/>
<sequence length="109" mass="11766">MELLIADRGALLQTMHVGGLILHLQYAYAGSDYSISSITRYPSTHSSMPSLHVGQFTLCGKKNARDMAKICTDRSTAVLAVTVEAGSRSRRRGSCGIDPGSCCAMSRLW</sequence>
<dbReference type="EMBL" id="DS022251">
    <property type="protein sequence ID" value="EWG48310.1"/>
    <property type="molecule type" value="Genomic_DNA"/>
</dbReference>
<dbReference type="VEuPathDB" id="FungiDB:FVEG_16255"/>
<gene>
    <name evidence="1" type="ORF">FVEG_16255</name>
</gene>
<evidence type="ECO:0000313" key="2">
    <source>
        <dbReference type="Proteomes" id="UP000009096"/>
    </source>
</evidence>
<dbReference type="AlphaFoldDB" id="W7ML81"/>
<dbReference type="GeneID" id="30073131"/>
<reference evidence="1 2" key="1">
    <citation type="journal article" date="2010" name="Nature">
        <title>Comparative genomics reveals mobile pathogenicity chromosomes in Fusarium.</title>
        <authorList>
            <person name="Ma L.J."/>
            <person name="van der Does H.C."/>
            <person name="Borkovich K.A."/>
            <person name="Coleman J.J."/>
            <person name="Daboussi M.J."/>
            <person name="Di Pietro A."/>
            <person name="Dufresne M."/>
            <person name="Freitag M."/>
            <person name="Grabherr M."/>
            <person name="Henrissat B."/>
            <person name="Houterman P.M."/>
            <person name="Kang S."/>
            <person name="Shim W.B."/>
            <person name="Woloshuk C."/>
            <person name="Xie X."/>
            <person name="Xu J.R."/>
            <person name="Antoniw J."/>
            <person name="Baker S.E."/>
            <person name="Bluhm B.H."/>
            <person name="Breakspear A."/>
            <person name="Brown D.W."/>
            <person name="Butchko R.A."/>
            <person name="Chapman S."/>
            <person name="Coulson R."/>
            <person name="Coutinho P.M."/>
            <person name="Danchin E.G."/>
            <person name="Diener A."/>
            <person name="Gale L.R."/>
            <person name="Gardiner D.M."/>
            <person name="Goff S."/>
            <person name="Hammond-Kosack K.E."/>
            <person name="Hilburn K."/>
            <person name="Hua-Van A."/>
            <person name="Jonkers W."/>
            <person name="Kazan K."/>
            <person name="Kodira C.D."/>
            <person name="Koehrsen M."/>
            <person name="Kumar L."/>
            <person name="Lee Y.H."/>
            <person name="Li L."/>
            <person name="Manners J.M."/>
            <person name="Miranda-Saavedra D."/>
            <person name="Mukherjee M."/>
            <person name="Park G."/>
            <person name="Park J."/>
            <person name="Park S.Y."/>
            <person name="Proctor R.H."/>
            <person name="Regev A."/>
            <person name="Ruiz-Roldan M.C."/>
            <person name="Sain D."/>
            <person name="Sakthikumar S."/>
            <person name="Sykes S."/>
            <person name="Schwartz D.C."/>
            <person name="Turgeon B.G."/>
            <person name="Wapinski I."/>
            <person name="Yoder O."/>
            <person name="Young S."/>
            <person name="Zeng Q."/>
            <person name="Zhou S."/>
            <person name="Galagan J."/>
            <person name="Cuomo C.A."/>
            <person name="Kistler H.C."/>
            <person name="Rep M."/>
        </authorList>
    </citation>
    <scope>NUCLEOTIDE SEQUENCE [LARGE SCALE GENOMIC DNA]</scope>
    <source>
        <strain evidence="2">M3125 / FGSC 7600</strain>
    </source>
</reference>
<organism evidence="1 2">
    <name type="scientific">Gibberella moniliformis (strain M3125 / FGSC 7600)</name>
    <name type="common">Maize ear and stalk rot fungus</name>
    <name type="synonym">Fusarium verticillioides</name>
    <dbReference type="NCBI Taxonomy" id="334819"/>
    <lineage>
        <taxon>Eukaryota</taxon>
        <taxon>Fungi</taxon>
        <taxon>Dikarya</taxon>
        <taxon>Ascomycota</taxon>
        <taxon>Pezizomycotina</taxon>
        <taxon>Sordariomycetes</taxon>
        <taxon>Hypocreomycetidae</taxon>
        <taxon>Hypocreales</taxon>
        <taxon>Nectriaceae</taxon>
        <taxon>Fusarium</taxon>
        <taxon>Fusarium fujikuroi species complex</taxon>
    </lineage>
</organism>
<accession>W7ML81</accession>
<dbReference type="RefSeq" id="XP_018754501.1">
    <property type="nucleotide sequence ID" value="XM_018905495.1"/>
</dbReference>
<dbReference type="Proteomes" id="UP000009096">
    <property type="component" value="Chromosome 3"/>
</dbReference>
<dbReference type="KEGG" id="fvr:FVEG_16255"/>
<evidence type="ECO:0000313" key="1">
    <source>
        <dbReference type="EMBL" id="EWG48310.1"/>
    </source>
</evidence>
<keyword evidence="2" id="KW-1185">Reference proteome</keyword>
<protein>
    <submittedName>
        <fullName evidence="1">Uncharacterized protein</fullName>
    </submittedName>
</protein>